<dbReference type="EnsemblPlants" id="PGSC0003DMT400093109">
    <property type="protein sequence ID" value="PGSC0003DMT400093109"/>
    <property type="gene ID" value="PGSC0003DMG400042680"/>
</dbReference>
<reference evidence="2" key="2">
    <citation type="submission" date="2015-06" db="UniProtKB">
        <authorList>
            <consortium name="EnsemblPlants"/>
        </authorList>
    </citation>
    <scope>IDENTIFICATION</scope>
    <source>
        <strain evidence="2">DM1-3 516 R44</strain>
    </source>
</reference>
<feature type="compositionally biased region" description="Polar residues" evidence="1">
    <location>
        <begin position="16"/>
        <end position="31"/>
    </location>
</feature>
<evidence type="ECO:0000313" key="2">
    <source>
        <dbReference type="EnsemblPlants" id="PGSC0003DMT400093109"/>
    </source>
</evidence>
<keyword evidence="3" id="KW-1185">Reference proteome</keyword>
<dbReference type="Gramene" id="PGSC0003DMT400093109">
    <property type="protein sequence ID" value="PGSC0003DMT400093109"/>
    <property type="gene ID" value="PGSC0003DMG400042680"/>
</dbReference>
<evidence type="ECO:0000313" key="3">
    <source>
        <dbReference type="Proteomes" id="UP000011115"/>
    </source>
</evidence>
<sequence>MNTRRANTRKMEEENVNQGFPQGIQAPQDNQAPVDPAMENVIHAEFRSTIQLLAQVVRTQANREVISLMNTNVNSTASRLRDFTRMNPPMFFDSKVGENRQEFVEEVYKIIDAMGVTSV</sequence>
<accession>M1DR98</accession>
<proteinExistence type="predicted"/>
<dbReference type="AlphaFoldDB" id="M1DR98"/>
<dbReference type="InParanoid" id="M1DR98"/>
<reference evidence="3" key="1">
    <citation type="journal article" date="2011" name="Nature">
        <title>Genome sequence and analysis of the tuber crop potato.</title>
        <authorList>
            <consortium name="The Potato Genome Sequencing Consortium"/>
        </authorList>
    </citation>
    <scope>NUCLEOTIDE SEQUENCE [LARGE SCALE GENOMIC DNA]</scope>
    <source>
        <strain evidence="3">cv. DM1-3 516 R44</strain>
    </source>
</reference>
<protein>
    <submittedName>
        <fullName evidence="2">Gag-pol polyprotein</fullName>
    </submittedName>
</protein>
<name>M1DR98_SOLTU</name>
<evidence type="ECO:0000256" key="1">
    <source>
        <dbReference type="SAM" id="MobiDB-lite"/>
    </source>
</evidence>
<feature type="region of interest" description="Disordered" evidence="1">
    <location>
        <begin position="1"/>
        <end position="33"/>
    </location>
</feature>
<dbReference type="HOGENOM" id="CLU_134717_3_0_1"/>
<dbReference type="Proteomes" id="UP000011115">
    <property type="component" value="Unassembled WGS sequence"/>
</dbReference>
<organism evidence="2 3">
    <name type="scientific">Solanum tuberosum</name>
    <name type="common">Potato</name>
    <dbReference type="NCBI Taxonomy" id="4113"/>
    <lineage>
        <taxon>Eukaryota</taxon>
        <taxon>Viridiplantae</taxon>
        <taxon>Streptophyta</taxon>
        <taxon>Embryophyta</taxon>
        <taxon>Tracheophyta</taxon>
        <taxon>Spermatophyta</taxon>
        <taxon>Magnoliopsida</taxon>
        <taxon>eudicotyledons</taxon>
        <taxon>Gunneridae</taxon>
        <taxon>Pentapetalae</taxon>
        <taxon>asterids</taxon>
        <taxon>lamiids</taxon>
        <taxon>Solanales</taxon>
        <taxon>Solanaceae</taxon>
        <taxon>Solanoideae</taxon>
        <taxon>Solaneae</taxon>
        <taxon>Solanum</taxon>
    </lineage>
</organism>
<dbReference type="PaxDb" id="4113-PGSC0003DMT400093109"/>